<dbReference type="InterPro" id="IPR046105">
    <property type="entry name" value="DUF6042"/>
</dbReference>
<dbReference type="Pfam" id="PF19508">
    <property type="entry name" value="DUF6042"/>
    <property type="match status" value="1"/>
</dbReference>
<dbReference type="KEGG" id="sata:C5746_02710"/>
<reference evidence="1 2" key="1">
    <citation type="journal article" date="2018" name="Front. Microbiol.">
        <title>Genome Sequencing of Streptomyces atratus SCSIOZH16 and Activation Production of Nocardamine via Metabolic Engineering.</title>
        <authorList>
            <person name="Li Y."/>
            <person name="Zhang C."/>
            <person name="Liu C."/>
            <person name="Ju J."/>
            <person name="Ma J."/>
        </authorList>
    </citation>
    <scope>NUCLEOTIDE SEQUENCE [LARGE SCALE GENOMIC DNA]</scope>
    <source>
        <strain evidence="1 2">SCSIO_ZH16</strain>
    </source>
</reference>
<gene>
    <name evidence="1" type="ORF">C5746_02710</name>
</gene>
<dbReference type="AlphaFoldDB" id="A0A2Z5J6W8"/>
<dbReference type="EMBL" id="CP027306">
    <property type="protein sequence ID" value="AXE76057.1"/>
    <property type="molecule type" value="Genomic_DNA"/>
</dbReference>
<evidence type="ECO:0000313" key="1">
    <source>
        <dbReference type="EMBL" id="AXE76057.1"/>
    </source>
</evidence>
<proteinExistence type="predicted"/>
<name>A0A2Z5J6W8_STRAR</name>
<sequence>MFHPDGDRHSEITTSLEHLARAIDGDPHDARQAVQLLLNEGDFTTSLDITGLPPHKVFRLQCDWTQFDATRICIHGMTDEGQMQVTLPTDFLGPEDESAPQE</sequence>
<evidence type="ECO:0000313" key="2">
    <source>
        <dbReference type="Proteomes" id="UP000252698"/>
    </source>
</evidence>
<protein>
    <submittedName>
        <fullName evidence="1">Uncharacterized protein</fullName>
    </submittedName>
</protein>
<dbReference type="Proteomes" id="UP000252698">
    <property type="component" value="Chromosome"/>
</dbReference>
<organism evidence="1 2">
    <name type="scientific">Streptomyces atratus</name>
    <dbReference type="NCBI Taxonomy" id="1893"/>
    <lineage>
        <taxon>Bacteria</taxon>
        <taxon>Bacillati</taxon>
        <taxon>Actinomycetota</taxon>
        <taxon>Actinomycetes</taxon>
        <taxon>Kitasatosporales</taxon>
        <taxon>Streptomycetaceae</taxon>
        <taxon>Streptomyces</taxon>
    </lineage>
</organism>
<accession>A0A2Z5J6W8</accession>